<dbReference type="EMBL" id="JADKBR010000017">
    <property type="protein sequence ID" value="MBK8891093.1"/>
    <property type="molecule type" value="Genomic_DNA"/>
</dbReference>
<dbReference type="Gene3D" id="1.10.10.10">
    <property type="entry name" value="Winged helix-like DNA-binding domain superfamily/Winged helix DNA-binding domain"/>
    <property type="match status" value="1"/>
</dbReference>
<reference evidence="8" key="1">
    <citation type="submission" date="2020-10" db="EMBL/GenBank/DDBJ databases">
        <title>Connecting structure to function with the recovery of over 1000 high-quality activated sludge metagenome-assembled genomes encoding full-length rRNA genes using long-read sequencing.</title>
        <authorList>
            <person name="Singleton C.M."/>
            <person name="Petriglieri F."/>
            <person name="Kristensen J.M."/>
            <person name="Kirkegaard R.H."/>
            <person name="Michaelsen T.Y."/>
            <person name="Andersen M.H."/>
            <person name="Karst S.M."/>
            <person name="Dueholm M.S."/>
            <person name="Nielsen P.H."/>
            <person name="Albertsen M."/>
        </authorList>
    </citation>
    <scope>NUCLEOTIDE SEQUENCE</scope>
    <source>
        <strain evidence="8">OdNE_18-Q3-R46-58_BAT3C.305</strain>
    </source>
</reference>
<dbReference type="Pfam" id="PF08281">
    <property type="entry name" value="Sigma70_r4_2"/>
    <property type="match status" value="1"/>
</dbReference>
<dbReference type="NCBIfam" id="TIGR02937">
    <property type="entry name" value="sigma70-ECF"/>
    <property type="match status" value="1"/>
</dbReference>
<dbReference type="InterPro" id="IPR036388">
    <property type="entry name" value="WH-like_DNA-bd_sf"/>
</dbReference>
<dbReference type="NCBIfam" id="TIGR02943">
    <property type="entry name" value="Sig70_famx1"/>
    <property type="match status" value="1"/>
</dbReference>
<dbReference type="AlphaFoldDB" id="A0A9D7QLV5"/>
<evidence type="ECO:0000259" key="7">
    <source>
        <dbReference type="Pfam" id="PF08281"/>
    </source>
</evidence>
<comment type="similarity">
    <text evidence="1">Belongs to the sigma-70 factor family. ECF subfamily.</text>
</comment>
<accession>A0A9D7QLV5</accession>
<keyword evidence="2" id="KW-0805">Transcription regulation</keyword>
<dbReference type="GO" id="GO:0003677">
    <property type="term" value="F:DNA binding"/>
    <property type="evidence" value="ECO:0007669"/>
    <property type="project" value="UniProtKB-KW"/>
</dbReference>
<keyword evidence="3" id="KW-0731">Sigma factor</keyword>
<dbReference type="NCBIfam" id="NF008892">
    <property type="entry name" value="PRK11924.2-1"/>
    <property type="match status" value="1"/>
</dbReference>
<evidence type="ECO:0000256" key="2">
    <source>
        <dbReference type="ARBA" id="ARBA00023015"/>
    </source>
</evidence>
<dbReference type="InterPro" id="IPR007627">
    <property type="entry name" value="RNA_pol_sigma70_r2"/>
</dbReference>
<gene>
    <name evidence="8" type="ORF">IPN75_12380</name>
</gene>
<evidence type="ECO:0000256" key="4">
    <source>
        <dbReference type="ARBA" id="ARBA00023125"/>
    </source>
</evidence>
<evidence type="ECO:0000256" key="3">
    <source>
        <dbReference type="ARBA" id="ARBA00023082"/>
    </source>
</evidence>
<sequence>MIEKPDLLRIDMTTDPLRDTEFLTTLRRDMLRFADIQLRNKAQAEDAVQEALTAALVGQEKFASRASLRTWVLAILKNKIVDVLRRKVRENVVVADVDDDSDVDAYFNDRSHWAEDTRPSEWEGPEKVTENKRFWEVFEACLYRLPDASARIFTMREVLGFDTDEICATLAITSNNCWVQLHRARLALRACLGVNWFGEAA</sequence>
<evidence type="ECO:0000259" key="6">
    <source>
        <dbReference type="Pfam" id="PF04542"/>
    </source>
</evidence>
<proteinExistence type="inferred from homology"/>
<dbReference type="InterPro" id="IPR014284">
    <property type="entry name" value="RNA_pol_sigma-70_dom"/>
</dbReference>
<evidence type="ECO:0000256" key="1">
    <source>
        <dbReference type="ARBA" id="ARBA00010641"/>
    </source>
</evidence>
<comment type="caution">
    <text evidence="8">The sequence shown here is derived from an EMBL/GenBank/DDBJ whole genome shotgun (WGS) entry which is preliminary data.</text>
</comment>
<feature type="domain" description="RNA polymerase sigma-70 region 2" evidence="6">
    <location>
        <begin position="25"/>
        <end position="89"/>
    </location>
</feature>
<dbReference type="InterPro" id="IPR014289">
    <property type="entry name" value="RNA_pol_sigma-24-rel"/>
</dbReference>
<dbReference type="Pfam" id="PF04542">
    <property type="entry name" value="Sigma70_r2"/>
    <property type="match status" value="1"/>
</dbReference>
<evidence type="ECO:0000313" key="8">
    <source>
        <dbReference type="EMBL" id="MBK8891093.1"/>
    </source>
</evidence>
<dbReference type="GO" id="GO:0016987">
    <property type="term" value="F:sigma factor activity"/>
    <property type="evidence" value="ECO:0007669"/>
    <property type="project" value="UniProtKB-KW"/>
</dbReference>
<feature type="domain" description="RNA polymerase sigma factor 70 region 4 type 2" evidence="7">
    <location>
        <begin position="138"/>
        <end position="188"/>
    </location>
</feature>
<dbReference type="InterPro" id="IPR039425">
    <property type="entry name" value="RNA_pol_sigma-70-like"/>
</dbReference>
<dbReference type="SUPFAM" id="SSF88946">
    <property type="entry name" value="Sigma2 domain of RNA polymerase sigma factors"/>
    <property type="match status" value="1"/>
</dbReference>
<dbReference type="Gene3D" id="1.10.1740.10">
    <property type="match status" value="1"/>
</dbReference>
<evidence type="ECO:0000313" key="9">
    <source>
        <dbReference type="Proteomes" id="UP000808146"/>
    </source>
</evidence>
<dbReference type="Proteomes" id="UP000808146">
    <property type="component" value="Unassembled WGS sequence"/>
</dbReference>
<dbReference type="PANTHER" id="PTHR43133">
    <property type="entry name" value="RNA POLYMERASE ECF-TYPE SIGMA FACTO"/>
    <property type="match status" value="1"/>
</dbReference>
<organism evidence="8 9">
    <name type="scientific">Candidatus Dechloromonas phosphorivorans</name>
    <dbReference type="NCBI Taxonomy" id="2899244"/>
    <lineage>
        <taxon>Bacteria</taxon>
        <taxon>Pseudomonadati</taxon>
        <taxon>Pseudomonadota</taxon>
        <taxon>Betaproteobacteria</taxon>
        <taxon>Rhodocyclales</taxon>
        <taxon>Azonexaceae</taxon>
        <taxon>Dechloromonas</taxon>
    </lineage>
</organism>
<dbReference type="InterPro" id="IPR013324">
    <property type="entry name" value="RNA_pol_sigma_r3/r4-like"/>
</dbReference>
<name>A0A9D7QLV5_9RHOO</name>
<dbReference type="SUPFAM" id="SSF88659">
    <property type="entry name" value="Sigma3 and sigma4 domains of RNA polymerase sigma factors"/>
    <property type="match status" value="1"/>
</dbReference>
<protein>
    <submittedName>
        <fullName evidence="8">Sigma-70 family RNA polymerase sigma factor</fullName>
    </submittedName>
</protein>
<evidence type="ECO:0000256" key="5">
    <source>
        <dbReference type="ARBA" id="ARBA00023163"/>
    </source>
</evidence>
<dbReference type="InterPro" id="IPR013325">
    <property type="entry name" value="RNA_pol_sigma_r2"/>
</dbReference>
<keyword evidence="5" id="KW-0804">Transcription</keyword>
<dbReference type="GO" id="GO:0006352">
    <property type="term" value="P:DNA-templated transcription initiation"/>
    <property type="evidence" value="ECO:0007669"/>
    <property type="project" value="InterPro"/>
</dbReference>
<keyword evidence="4" id="KW-0238">DNA-binding</keyword>
<dbReference type="InterPro" id="IPR013249">
    <property type="entry name" value="RNA_pol_sigma70_r4_t2"/>
</dbReference>
<dbReference type="PANTHER" id="PTHR43133:SF8">
    <property type="entry name" value="RNA POLYMERASE SIGMA FACTOR HI_1459-RELATED"/>
    <property type="match status" value="1"/>
</dbReference>